<keyword evidence="2" id="KW-1185">Reference proteome</keyword>
<reference evidence="1 2" key="1">
    <citation type="submission" date="2019-04" db="EMBL/GenBank/DDBJ databases">
        <title>Whole genome sequencing of Brevibacillus sp. TGS2-1.</title>
        <authorList>
            <person name="Choi A."/>
        </authorList>
    </citation>
    <scope>NUCLEOTIDE SEQUENCE [LARGE SCALE GENOMIC DNA]</scope>
    <source>
        <strain evidence="1 2">TGS2-1</strain>
    </source>
</reference>
<sequence>MKKIIVVILLFLLVFPRFLFTEYFAEREMKMITTNYYQALIDEDYLTAFEMLYLYDANGRHPVDGTTLSNQEAKEFYMKKVAFLQAQQYKMKDFEITKIRYEDGHTAFLEMKVEVEQSGQRFEYAETVHVWEGKVWIMGEEKDPFTKYRDGRMNVDIPIAPVNGA</sequence>
<evidence type="ECO:0000313" key="2">
    <source>
        <dbReference type="Proteomes" id="UP000307841"/>
    </source>
</evidence>
<dbReference type="OrthoDB" id="2968547at2"/>
<gene>
    <name evidence="1" type="ORF">E8L90_12925</name>
</gene>
<dbReference type="RefSeq" id="WP_137029758.1">
    <property type="nucleotide sequence ID" value="NZ_SZNK01000001.1"/>
</dbReference>
<dbReference type="Proteomes" id="UP000307841">
    <property type="component" value="Unassembled WGS sequence"/>
</dbReference>
<evidence type="ECO:0000313" key="1">
    <source>
        <dbReference type="EMBL" id="TKI56298.1"/>
    </source>
</evidence>
<name>A0A4U2Y6U5_9BACL</name>
<protein>
    <recommendedName>
        <fullName evidence="3">Nuclear transport factor 2 family protein</fullName>
    </recommendedName>
</protein>
<evidence type="ECO:0008006" key="3">
    <source>
        <dbReference type="Google" id="ProtNLM"/>
    </source>
</evidence>
<accession>A0A4U2Y6U5</accession>
<dbReference type="EMBL" id="SZNK01000001">
    <property type="protein sequence ID" value="TKI56298.1"/>
    <property type="molecule type" value="Genomic_DNA"/>
</dbReference>
<comment type="caution">
    <text evidence="1">The sequence shown here is derived from an EMBL/GenBank/DDBJ whole genome shotgun (WGS) entry which is preliminary data.</text>
</comment>
<dbReference type="AlphaFoldDB" id="A0A4U2Y6U5"/>
<organism evidence="1 2">
    <name type="scientific">Brevibacillus antibioticus</name>
    <dbReference type="NCBI Taxonomy" id="2570228"/>
    <lineage>
        <taxon>Bacteria</taxon>
        <taxon>Bacillati</taxon>
        <taxon>Bacillota</taxon>
        <taxon>Bacilli</taxon>
        <taxon>Bacillales</taxon>
        <taxon>Paenibacillaceae</taxon>
        <taxon>Brevibacillus</taxon>
    </lineage>
</organism>
<proteinExistence type="predicted"/>